<evidence type="ECO:0000256" key="5">
    <source>
        <dbReference type="ARBA" id="ARBA00022023"/>
    </source>
</evidence>
<protein>
    <recommendedName>
        <fullName evidence="5">Adenine DNA glycosylase</fullName>
        <ecNumber evidence="4">3.2.2.31</ecNumber>
    </recommendedName>
</protein>
<evidence type="ECO:0000256" key="7">
    <source>
        <dbReference type="ARBA" id="ARBA00022763"/>
    </source>
</evidence>
<accession>A0A2H0KBY3</accession>
<name>A0A2H0KBY3_9BACT</name>
<keyword evidence="6" id="KW-0479">Metal-binding</keyword>
<dbReference type="GO" id="GO:0000701">
    <property type="term" value="F:purine-specific mismatch base pair DNA N-glycosylase activity"/>
    <property type="evidence" value="ECO:0007669"/>
    <property type="project" value="UniProtKB-EC"/>
</dbReference>
<dbReference type="GO" id="GO:0051536">
    <property type="term" value="F:iron-sulfur cluster binding"/>
    <property type="evidence" value="ECO:0007669"/>
    <property type="project" value="UniProtKB-KW"/>
</dbReference>
<organism evidence="14 15">
    <name type="scientific">Candidatus Taylorbacteria bacterium CG11_big_fil_rev_8_21_14_0_20_46_11</name>
    <dbReference type="NCBI Taxonomy" id="1975025"/>
    <lineage>
        <taxon>Bacteria</taxon>
        <taxon>Candidatus Tayloriibacteriota</taxon>
    </lineage>
</organism>
<dbReference type="InterPro" id="IPR000445">
    <property type="entry name" value="HhH_motif"/>
</dbReference>
<comment type="catalytic activity">
    <reaction evidence="1">
        <text>Hydrolyzes free adenine bases from 7,8-dihydro-8-oxoguanine:adenine mismatched double-stranded DNA, leaving an apurinic site.</text>
        <dbReference type="EC" id="3.2.2.31"/>
    </reaction>
</comment>
<evidence type="ECO:0000313" key="14">
    <source>
        <dbReference type="EMBL" id="PIQ68770.1"/>
    </source>
</evidence>
<keyword evidence="14" id="KW-0255">Endonuclease</keyword>
<keyword evidence="11" id="KW-0234">DNA repair</keyword>
<dbReference type="SMART" id="SM00478">
    <property type="entry name" value="ENDO3c"/>
    <property type="match status" value="1"/>
</dbReference>
<gene>
    <name evidence="14" type="ORF">COV91_02360</name>
</gene>
<evidence type="ECO:0000256" key="4">
    <source>
        <dbReference type="ARBA" id="ARBA00012045"/>
    </source>
</evidence>
<dbReference type="EMBL" id="PCVG01000029">
    <property type="protein sequence ID" value="PIQ68770.1"/>
    <property type="molecule type" value="Genomic_DNA"/>
</dbReference>
<dbReference type="Gene3D" id="1.10.1670.10">
    <property type="entry name" value="Helix-hairpin-Helix base-excision DNA repair enzymes (C-terminal)"/>
    <property type="match status" value="1"/>
</dbReference>
<proteinExistence type="inferred from homology"/>
<dbReference type="GO" id="GO:0006284">
    <property type="term" value="P:base-excision repair"/>
    <property type="evidence" value="ECO:0007669"/>
    <property type="project" value="InterPro"/>
</dbReference>
<evidence type="ECO:0000256" key="6">
    <source>
        <dbReference type="ARBA" id="ARBA00022723"/>
    </source>
</evidence>
<evidence type="ECO:0000256" key="9">
    <source>
        <dbReference type="ARBA" id="ARBA00023004"/>
    </source>
</evidence>
<keyword evidence="12" id="KW-0326">Glycosidase</keyword>
<evidence type="ECO:0000256" key="10">
    <source>
        <dbReference type="ARBA" id="ARBA00023014"/>
    </source>
</evidence>
<dbReference type="GO" id="GO:0046872">
    <property type="term" value="F:metal ion binding"/>
    <property type="evidence" value="ECO:0007669"/>
    <property type="project" value="UniProtKB-KW"/>
</dbReference>
<evidence type="ECO:0000259" key="13">
    <source>
        <dbReference type="SMART" id="SM00478"/>
    </source>
</evidence>
<dbReference type="Proteomes" id="UP000229342">
    <property type="component" value="Unassembled WGS sequence"/>
</dbReference>
<keyword evidence="7" id="KW-0227">DNA damage</keyword>
<dbReference type="PANTHER" id="PTHR42944:SF1">
    <property type="entry name" value="ADENINE DNA GLYCOSYLASE"/>
    <property type="match status" value="1"/>
</dbReference>
<dbReference type="InterPro" id="IPR023170">
    <property type="entry name" value="HhH_base_excis_C"/>
</dbReference>
<evidence type="ECO:0000256" key="3">
    <source>
        <dbReference type="ARBA" id="ARBA00008343"/>
    </source>
</evidence>
<dbReference type="Pfam" id="PF00633">
    <property type="entry name" value="HHH"/>
    <property type="match status" value="1"/>
</dbReference>
<sequence length="278" mass="32466">MRTIRMHSMKRPSHITASFQKTIRGYYTRQGRSFPWRETMDPYAILVSEVMLQQTQTDRVVSKYAEWIKVFPTVEVLAQAPQRKVLTVWQGLGYNRRALNLHRLAQVLVREYKGIVPRDTETLESLPGIGPYTAGAIRAFAFDEPGIFLETNIRAVYLHFFFGGSVKVSDKELLLRVAETLPRRSIRTWYNALMDYGAMLKRTKKSFCDQSIHYTKQTRFRGSRRELRGEIIRQASKKKNISPKDFKIRNSEERIQSVFSDLVREGFLKQKSNTYTLI</sequence>
<comment type="cofactor">
    <cofactor evidence="2">
        <name>[4Fe-4S] cluster</name>
        <dbReference type="ChEBI" id="CHEBI:49883"/>
    </cofactor>
</comment>
<evidence type="ECO:0000256" key="1">
    <source>
        <dbReference type="ARBA" id="ARBA00000843"/>
    </source>
</evidence>
<evidence type="ECO:0000313" key="15">
    <source>
        <dbReference type="Proteomes" id="UP000229342"/>
    </source>
</evidence>
<dbReference type="InterPro" id="IPR003265">
    <property type="entry name" value="HhH-GPD_domain"/>
</dbReference>
<comment type="caution">
    <text evidence="14">The sequence shown here is derived from an EMBL/GenBank/DDBJ whole genome shotgun (WGS) entry which is preliminary data.</text>
</comment>
<dbReference type="GO" id="GO:0035485">
    <property type="term" value="F:adenine/guanine mispair binding"/>
    <property type="evidence" value="ECO:0007669"/>
    <property type="project" value="TreeGrafter"/>
</dbReference>
<dbReference type="GO" id="GO:0004519">
    <property type="term" value="F:endonuclease activity"/>
    <property type="evidence" value="ECO:0007669"/>
    <property type="project" value="UniProtKB-KW"/>
</dbReference>
<keyword evidence="8" id="KW-0378">Hydrolase</keyword>
<evidence type="ECO:0000256" key="12">
    <source>
        <dbReference type="ARBA" id="ARBA00023295"/>
    </source>
</evidence>
<feature type="domain" description="HhH-GPD" evidence="13">
    <location>
        <begin position="51"/>
        <end position="199"/>
    </location>
</feature>
<keyword evidence="9" id="KW-0408">Iron</keyword>
<evidence type="ECO:0000256" key="2">
    <source>
        <dbReference type="ARBA" id="ARBA00001966"/>
    </source>
</evidence>
<dbReference type="PROSITE" id="PS01155">
    <property type="entry name" value="ENDONUCLEASE_III_2"/>
    <property type="match status" value="1"/>
</dbReference>
<evidence type="ECO:0000256" key="11">
    <source>
        <dbReference type="ARBA" id="ARBA00023204"/>
    </source>
</evidence>
<dbReference type="CDD" id="cd00056">
    <property type="entry name" value="ENDO3c"/>
    <property type="match status" value="1"/>
</dbReference>
<reference evidence="14 15" key="1">
    <citation type="submission" date="2017-09" db="EMBL/GenBank/DDBJ databases">
        <title>Depth-based differentiation of microbial function through sediment-hosted aquifers and enrichment of novel symbionts in the deep terrestrial subsurface.</title>
        <authorList>
            <person name="Probst A.J."/>
            <person name="Ladd B."/>
            <person name="Jarett J.K."/>
            <person name="Geller-Mcgrath D.E."/>
            <person name="Sieber C.M."/>
            <person name="Emerson J.B."/>
            <person name="Anantharaman K."/>
            <person name="Thomas B.C."/>
            <person name="Malmstrom R."/>
            <person name="Stieglmeier M."/>
            <person name="Klingl A."/>
            <person name="Woyke T."/>
            <person name="Ryan C.M."/>
            <person name="Banfield J.F."/>
        </authorList>
    </citation>
    <scope>NUCLEOTIDE SEQUENCE [LARGE SCALE GENOMIC DNA]</scope>
    <source>
        <strain evidence="14">CG11_big_fil_rev_8_21_14_0_20_46_11</strain>
    </source>
</reference>
<dbReference type="EC" id="3.2.2.31" evidence="4"/>
<dbReference type="AlphaFoldDB" id="A0A2H0KBY3"/>
<keyword evidence="10" id="KW-0411">Iron-sulfur</keyword>
<dbReference type="Pfam" id="PF00730">
    <property type="entry name" value="HhH-GPD"/>
    <property type="match status" value="1"/>
</dbReference>
<dbReference type="SUPFAM" id="SSF48150">
    <property type="entry name" value="DNA-glycosylase"/>
    <property type="match status" value="1"/>
</dbReference>
<dbReference type="Gene3D" id="1.10.340.30">
    <property type="entry name" value="Hypothetical protein, domain 2"/>
    <property type="match status" value="1"/>
</dbReference>
<dbReference type="GO" id="GO:0032357">
    <property type="term" value="F:oxidized purine DNA binding"/>
    <property type="evidence" value="ECO:0007669"/>
    <property type="project" value="TreeGrafter"/>
</dbReference>
<dbReference type="InterPro" id="IPR044298">
    <property type="entry name" value="MIG/MutY"/>
</dbReference>
<dbReference type="InterPro" id="IPR011257">
    <property type="entry name" value="DNA_glycosylase"/>
</dbReference>
<dbReference type="InterPro" id="IPR004036">
    <property type="entry name" value="Endonuclease-III-like_CS2"/>
</dbReference>
<keyword evidence="14" id="KW-0540">Nuclease</keyword>
<dbReference type="GO" id="GO:0034039">
    <property type="term" value="F:8-oxo-7,8-dihydroguanine DNA N-glycosylase activity"/>
    <property type="evidence" value="ECO:0007669"/>
    <property type="project" value="TreeGrafter"/>
</dbReference>
<dbReference type="GO" id="GO:0006298">
    <property type="term" value="P:mismatch repair"/>
    <property type="evidence" value="ECO:0007669"/>
    <property type="project" value="TreeGrafter"/>
</dbReference>
<evidence type="ECO:0000256" key="8">
    <source>
        <dbReference type="ARBA" id="ARBA00022801"/>
    </source>
</evidence>
<dbReference type="PANTHER" id="PTHR42944">
    <property type="entry name" value="ADENINE DNA GLYCOSYLASE"/>
    <property type="match status" value="1"/>
</dbReference>
<comment type="similarity">
    <text evidence="3">Belongs to the Nth/MutY family.</text>
</comment>